<gene>
    <name evidence="1" type="ordered locus">Afer_0314</name>
</gene>
<evidence type="ECO:0000313" key="1">
    <source>
        <dbReference type="EMBL" id="ACU53282.1"/>
    </source>
</evidence>
<protein>
    <submittedName>
        <fullName evidence="1">Uncharacterized protein</fullName>
    </submittedName>
</protein>
<dbReference type="Proteomes" id="UP000000771">
    <property type="component" value="Chromosome"/>
</dbReference>
<dbReference type="AlphaFoldDB" id="C7M2N8"/>
<dbReference type="HOGENOM" id="CLU_2420292_0_0_11"/>
<sequence>MPSSPTGRDVLTLVVRERDGVRRQGLRLVDGVLEPAAITEEDAQVVVEVDDWGAELGAALRAGGVRIVRGATDLARNAKVLRGATGVRSRG</sequence>
<dbReference type="EMBL" id="CP001631">
    <property type="protein sequence ID" value="ACU53282.1"/>
    <property type="molecule type" value="Genomic_DNA"/>
</dbReference>
<organism evidence="1 2">
    <name type="scientific">Acidimicrobium ferrooxidans (strain DSM 10331 / JCM 15462 / NBRC 103882 / ICP)</name>
    <dbReference type="NCBI Taxonomy" id="525909"/>
    <lineage>
        <taxon>Bacteria</taxon>
        <taxon>Bacillati</taxon>
        <taxon>Actinomycetota</taxon>
        <taxon>Acidimicrobiia</taxon>
        <taxon>Acidimicrobiales</taxon>
        <taxon>Acidimicrobiaceae</taxon>
        <taxon>Acidimicrobium</taxon>
    </lineage>
</organism>
<dbReference type="KEGG" id="afo:Afer_0314"/>
<evidence type="ECO:0000313" key="2">
    <source>
        <dbReference type="Proteomes" id="UP000000771"/>
    </source>
</evidence>
<dbReference type="RefSeq" id="WP_015797783.1">
    <property type="nucleotide sequence ID" value="NC_013124.1"/>
</dbReference>
<reference evidence="1 2" key="1">
    <citation type="journal article" date="2009" name="Stand. Genomic Sci.">
        <title>Complete genome sequence of Acidimicrobium ferrooxidans type strain (ICP).</title>
        <authorList>
            <person name="Clum A."/>
            <person name="Nolan M."/>
            <person name="Lang E."/>
            <person name="Glavina Del Rio T."/>
            <person name="Tice H."/>
            <person name="Copeland A."/>
            <person name="Cheng J.F."/>
            <person name="Lucas S."/>
            <person name="Chen F."/>
            <person name="Bruce D."/>
            <person name="Goodwin L."/>
            <person name="Pitluck S."/>
            <person name="Ivanova N."/>
            <person name="Mavrommatis K."/>
            <person name="Mikhailova N."/>
            <person name="Pati A."/>
            <person name="Chen A."/>
            <person name="Palaniappan K."/>
            <person name="Goker M."/>
            <person name="Spring S."/>
            <person name="Land M."/>
            <person name="Hauser L."/>
            <person name="Chang Y.J."/>
            <person name="Jeffries C.C."/>
            <person name="Chain P."/>
            <person name="Bristow J."/>
            <person name="Eisen J.A."/>
            <person name="Markowitz V."/>
            <person name="Hugenholtz P."/>
            <person name="Kyrpides N.C."/>
            <person name="Klenk H.P."/>
            <person name="Lapidus A."/>
        </authorList>
    </citation>
    <scope>NUCLEOTIDE SEQUENCE [LARGE SCALE GENOMIC DNA]</scope>
    <source>
        <strain evidence="2">DSM 10331 / JCM 15462 / NBRC 103882 / ICP</strain>
    </source>
</reference>
<accession>C7M2N8</accession>
<dbReference type="STRING" id="525909.Afer_0314"/>
<proteinExistence type="predicted"/>
<keyword evidence="2" id="KW-1185">Reference proteome</keyword>
<name>C7M2N8_ACIFD</name>